<proteinExistence type="predicted"/>
<organism evidence="2">
    <name type="scientific">Arthroderma gypseum (strain ATCC MYA-4604 / CBS 118893)</name>
    <name type="common">Microsporum gypseum</name>
    <dbReference type="NCBI Taxonomy" id="535722"/>
    <lineage>
        <taxon>Eukaryota</taxon>
        <taxon>Fungi</taxon>
        <taxon>Dikarya</taxon>
        <taxon>Ascomycota</taxon>
        <taxon>Pezizomycotina</taxon>
        <taxon>Eurotiomycetes</taxon>
        <taxon>Eurotiomycetidae</taxon>
        <taxon>Onygenales</taxon>
        <taxon>Arthrodermataceae</taxon>
        <taxon>Nannizzia</taxon>
    </lineage>
</organism>
<evidence type="ECO:0000313" key="2">
    <source>
        <dbReference type="Proteomes" id="UP000002669"/>
    </source>
</evidence>
<dbReference type="GeneID" id="10025182"/>
<dbReference type="VEuPathDB" id="FungiDB:MGYG_08121"/>
<dbReference type="RefSeq" id="XP_003169947.1">
    <property type="nucleotide sequence ID" value="XM_003169899.1"/>
</dbReference>
<dbReference type="HOGENOM" id="CLU_1383837_0_0_1"/>
<evidence type="ECO:0000313" key="1">
    <source>
        <dbReference type="EMBL" id="EFR05112.1"/>
    </source>
</evidence>
<gene>
    <name evidence="1" type="ORF">MGYG_08121</name>
</gene>
<protein>
    <submittedName>
        <fullName evidence="1">Uncharacterized protein</fullName>
    </submittedName>
</protein>
<sequence length="197" mass="22051">MGRRTNQRARINRVLALPPLIDAPSGPGRRNKLATSSNRPLGLGALFSSCLVLCCLSASDDPSLSLAHRPPACSPACVLLVRLPRRRQILADSLGSERRKTRRVPADDGYYFWNSPRKAKGEARERGKGQWCRVMARSRIPQTQRRPPGKANCSMCPGNAAQRLFAYLVPCLTNCCHHHYCCCYHHNYYCYYGDGCD</sequence>
<dbReference type="Proteomes" id="UP000002669">
    <property type="component" value="Unassembled WGS sequence"/>
</dbReference>
<accession>E4V538</accession>
<reference evidence="2" key="1">
    <citation type="journal article" date="2012" name="MBio">
        <title>Comparative genome analysis of Trichophyton rubrum and related dermatophytes reveals candidate genes involved in infection.</title>
        <authorList>
            <person name="Martinez D.A."/>
            <person name="Oliver B.G."/>
            <person name="Graeser Y."/>
            <person name="Goldberg J.M."/>
            <person name="Li W."/>
            <person name="Martinez-Rossi N.M."/>
            <person name="Monod M."/>
            <person name="Shelest E."/>
            <person name="Barton R.C."/>
            <person name="Birch E."/>
            <person name="Brakhage A.A."/>
            <person name="Chen Z."/>
            <person name="Gurr S.J."/>
            <person name="Heiman D."/>
            <person name="Heitman J."/>
            <person name="Kosti I."/>
            <person name="Rossi A."/>
            <person name="Saif S."/>
            <person name="Samalova M."/>
            <person name="Saunders C.W."/>
            <person name="Shea T."/>
            <person name="Summerbell R.C."/>
            <person name="Xu J."/>
            <person name="Young S."/>
            <person name="Zeng Q."/>
            <person name="Birren B.W."/>
            <person name="Cuomo C.A."/>
            <person name="White T.C."/>
        </authorList>
    </citation>
    <scope>NUCLEOTIDE SEQUENCE [LARGE SCALE GENOMIC DNA]</scope>
    <source>
        <strain evidence="2">ATCC MYA-4604 / CBS 118893</strain>
    </source>
</reference>
<dbReference type="AlphaFoldDB" id="E4V538"/>
<dbReference type="InParanoid" id="E4V538"/>
<dbReference type="EMBL" id="DS989829">
    <property type="protein sequence ID" value="EFR05112.1"/>
    <property type="molecule type" value="Genomic_DNA"/>
</dbReference>
<keyword evidence="2" id="KW-1185">Reference proteome</keyword>
<name>E4V538_ARTGP</name>